<reference evidence="1" key="1">
    <citation type="thesis" date="2020" institute="ProQuest LLC" country="789 East Eisenhower Parkway, Ann Arbor, MI, USA">
        <title>Comparative Genomics and Chromosome Evolution.</title>
        <authorList>
            <person name="Mudd A.B."/>
        </authorList>
    </citation>
    <scope>NUCLEOTIDE SEQUENCE</scope>
    <source>
        <strain evidence="1">237g6f4</strain>
        <tissue evidence="1">Blood</tissue>
    </source>
</reference>
<organism evidence="1 2">
    <name type="scientific">Engystomops pustulosus</name>
    <name type="common">Tungara frog</name>
    <name type="synonym">Physalaemus pustulosus</name>
    <dbReference type="NCBI Taxonomy" id="76066"/>
    <lineage>
        <taxon>Eukaryota</taxon>
        <taxon>Metazoa</taxon>
        <taxon>Chordata</taxon>
        <taxon>Craniata</taxon>
        <taxon>Vertebrata</taxon>
        <taxon>Euteleostomi</taxon>
        <taxon>Amphibia</taxon>
        <taxon>Batrachia</taxon>
        <taxon>Anura</taxon>
        <taxon>Neobatrachia</taxon>
        <taxon>Hyloidea</taxon>
        <taxon>Leptodactylidae</taxon>
        <taxon>Leiuperinae</taxon>
        <taxon>Engystomops</taxon>
    </lineage>
</organism>
<dbReference type="AlphaFoldDB" id="A0AAV6YML5"/>
<name>A0AAV6YML5_ENGPU</name>
<protein>
    <submittedName>
        <fullName evidence="1">Uncharacterized protein</fullName>
    </submittedName>
</protein>
<gene>
    <name evidence="1" type="ORF">GDO81_029122</name>
</gene>
<dbReference type="Proteomes" id="UP000824782">
    <property type="component" value="Unassembled WGS sequence"/>
</dbReference>
<dbReference type="EMBL" id="WNYA01074160">
    <property type="protein sequence ID" value="KAG8535223.1"/>
    <property type="molecule type" value="Genomic_DNA"/>
</dbReference>
<comment type="caution">
    <text evidence="1">The sequence shown here is derived from an EMBL/GenBank/DDBJ whole genome shotgun (WGS) entry which is preliminary data.</text>
</comment>
<proteinExistence type="predicted"/>
<evidence type="ECO:0000313" key="1">
    <source>
        <dbReference type="EMBL" id="KAG8535223.1"/>
    </source>
</evidence>
<sequence length="88" mass="8849">MELSPLCSRPGLVGGASPVSSARAAPPGRPATDLNVVLPRFLPLAPPPVRSSGCFCGSDTGSASKGFLCHSSAAQDVLRGAVRNSTCI</sequence>
<evidence type="ECO:0000313" key="2">
    <source>
        <dbReference type="Proteomes" id="UP000824782"/>
    </source>
</evidence>
<accession>A0AAV6YML5</accession>
<keyword evidence="2" id="KW-1185">Reference proteome</keyword>